<dbReference type="InterPro" id="IPR036691">
    <property type="entry name" value="Endo/exonu/phosph_ase_sf"/>
</dbReference>
<dbReference type="PANTHER" id="PTHR12121">
    <property type="entry name" value="CARBON CATABOLITE REPRESSOR PROTEIN 4"/>
    <property type="match status" value="1"/>
</dbReference>
<proteinExistence type="predicted"/>
<evidence type="ECO:0000313" key="1">
    <source>
        <dbReference type="EMBL" id="KAK3049532.1"/>
    </source>
</evidence>
<dbReference type="CDD" id="cd09083">
    <property type="entry name" value="EEP-1"/>
    <property type="match status" value="1"/>
</dbReference>
<sequence>MLKALLGMQWAFTDPTARTMHDGLPLRVITHNIRYATNSLFKNERPWSERRPMIMSQLGLTTKALDGINTVDSAGASFICMQEVLHGQLHDILGGLNQLTESELSASSNLPEGPYWSHIGVAREDGKQKGEYSPILYPTKLFTLLHYENTWLSPTPDKPSKGWDAGSERILTTGVFEHKATKQRIAAFNTHLDNAGSVAREKSVAIIIETIERICSEWTTKHDEVSASTGLNFVLAGDFNSFPTQEAYKAVLASDAMVDTHDALPKTARFGDEVTFTGFQPDTDEDKDEIGRIDFIWVGPKSRVGTETAVESTSGTGNGHKDWRVDGYSVLPNVFDGGVFCSDHRCVVADLLLAHS</sequence>
<dbReference type="Proteomes" id="UP001271007">
    <property type="component" value="Unassembled WGS sequence"/>
</dbReference>
<evidence type="ECO:0008006" key="3">
    <source>
        <dbReference type="Google" id="ProtNLM"/>
    </source>
</evidence>
<reference evidence="1" key="1">
    <citation type="submission" date="2023-04" db="EMBL/GenBank/DDBJ databases">
        <title>Black Yeasts Isolated from many extreme environments.</title>
        <authorList>
            <person name="Coleine C."/>
            <person name="Stajich J.E."/>
            <person name="Selbmann L."/>
        </authorList>
    </citation>
    <scope>NUCLEOTIDE SEQUENCE</scope>
    <source>
        <strain evidence="1">CCFEE 5312</strain>
    </source>
</reference>
<dbReference type="SUPFAM" id="SSF56219">
    <property type="entry name" value="DNase I-like"/>
    <property type="match status" value="1"/>
</dbReference>
<gene>
    <name evidence="1" type="ORF">LTR09_009200</name>
</gene>
<accession>A0AAJ0DG49</accession>
<dbReference type="EMBL" id="JAWDJX010000039">
    <property type="protein sequence ID" value="KAK3049532.1"/>
    <property type="molecule type" value="Genomic_DNA"/>
</dbReference>
<organism evidence="1 2">
    <name type="scientific">Extremus antarcticus</name>
    <dbReference type="NCBI Taxonomy" id="702011"/>
    <lineage>
        <taxon>Eukaryota</taxon>
        <taxon>Fungi</taxon>
        <taxon>Dikarya</taxon>
        <taxon>Ascomycota</taxon>
        <taxon>Pezizomycotina</taxon>
        <taxon>Dothideomycetes</taxon>
        <taxon>Dothideomycetidae</taxon>
        <taxon>Mycosphaerellales</taxon>
        <taxon>Extremaceae</taxon>
        <taxon>Extremus</taxon>
    </lineage>
</organism>
<evidence type="ECO:0000313" key="2">
    <source>
        <dbReference type="Proteomes" id="UP001271007"/>
    </source>
</evidence>
<dbReference type="GO" id="GO:0000175">
    <property type="term" value="F:3'-5'-RNA exonuclease activity"/>
    <property type="evidence" value="ECO:0007669"/>
    <property type="project" value="TreeGrafter"/>
</dbReference>
<dbReference type="PANTHER" id="PTHR12121:SF36">
    <property type="entry name" value="ENDONUCLEASE_EXONUCLEASE_PHOSPHATASE DOMAIN-CONTAINING PROTEIN"/>
    <property type="match status" value="1"/>
</dbReference>
<dbReference type="AlphaFoldDB" id="A0AAJ0DG49"/>
<dbReference type="Gene3D" id="3.60.10.10">
    <property type="entry name" value="Endonuclease/exonuclease/phosphatase"/>
    <property type="match status" value="1"/>
</dbReference>
<dbReference type="InterPro" id="IPR050410">
    <property type="entry name" value="CCR4/nocturin_mRNA_transcr"/>
</dbReference>
<comment type="caution">
    <text evidence="1">The sequence shown here is derived from an EMBL/GenBank/DDBJ whole genome shotgun (WGS) entry which is preliminary data.</text>
</comment>
<keyword evidence="2" id="KW-1185">Reference proteome</keyword>
<protein>
    <recommendedName>
        <fullName evidence="3">Endonuclease/exonuclease/phosphatase domain-containing protein</fullName>
    </recommendedName>
</protein>
<name>A0AAJ0DG49_9PEZI</name>